<evidence type="ECO:0000313" key="2">
    <source>
        <dbReference type="Proteomes" id="UP000001170"/>
    </source>
</evidence>
<proteinExistence type="predicted"/>
<evidence type="ECO:0000313" key="1">
    <source>
        <dbReference type="EMBL" id="AAV60757.1"/>
    </source>
</evidence>
<name>Q5M484_STRT2</name>
<dbReference type="Gene3D" id="3.30.70.1260">
    <property type="entry name" value="bacterial protein sp0830 like"/>
    <property type="match status" value="1"/>
</dbReference>
<keyword evidence="2" id="KW-1185">Reference proteome</keyword>
<dbReference type="AlphaFoldDB" id="Q5M484"/>
<dbReference type="Proteomes" id="UP000001170">
    <property type="component" value="Chromosome"/>
</dbReference>
<dbReference type="SUPFAM" id="SSF160379">
    <property type="entry name" value="SP0830-like"/>
    <property type="match status" value="1"/>
</dbReference>
<dbReference type="HOGENOM" id="CLU_106303_3_1_9"/>
<dbReference type="EMBL" id="CP000023">
    <property type="protein sequence ID" value="AAV60757.1"/>
    <property type="molecule type" value="Genomic_DNA"/>
</dbReference>
<reference evidence="1 2" key="1">
    <citation type="journal article" date="2004" name="Nat. Biotechnol.">
        <title>Complete sequence and comparative genome analysis of the dairy bacterium Streptococcus thermophilus.</title>
        <authorList>
            <person name="Bolotin A."/>
            <person name="Quinquis B."/>
            <person name="Renault P."/>
            <person name="Sorokin A."/>
            <person name="Ehrlich S.D."/>
            <person name="Kulakauskas S."/>
            <person name="Lapidus A."/>
            <person name="Goltsman E."/>
            <person name="Mazur M."/>
            <person name="Pusch G.D."/>
            <person name="Fonstein M."/>
            <person name="Overbeek R."/>
            <person name="Kyprides N."/>
            <person name="Purnelle B."/>
            <person name="Prozzi D."/>
            <person name="Ngui K."/>
            <person name="Masuy D."/>
            <person name="Hancy F."/>
            <person name="Burteau S."/>
            <person name="Boutry M."/>
            <person name="Delcour J."/>
            <person name="Goffeau A."/>
            <person name="Hols P."/>
        </authorList>
    </citation>
    <scope>NUCLEOTIDE SEQUENCE [LARGE SCALE GENOMIC DNA]</scope>
    <source>
        <strain evidence="2">ATCC BAA-250 / LMG 18311</strain>
    </source>
</reference>
<dbReference type="STRING" id="264199.stu1118"/>
<accession>Q5M484</accession>
<gene>
    <name evidence="1" type="ordered locus">stu1118</name>
</gene>
<protein>
    <submittedName>
        <fullName evidence="1">Uncharacterized protein</fullName>
    </submittedName>
</protein>
<dbReference type="KEGG" id="stl:stu1118"/>
<organism evidence="1 2">
    <name type="scientific">Streptococcus thermophilus (strain ATCC BAA-250 / LMG 18311)</name>
    <dbReference type="NCBI Taxonomy" id="264199"/>
    <lineage>
        <taxon>Bacteria</taxon>
        <taxon>Bacillati</taxon>
        <taxon>Bacillota</taxon>
        <taxon>Bacilli</taxon>
        <taxon>Lactobacillales</taxon>
        <taxon>Streptococcaceae</taxon>
        <taxon>Streptococcus</taxon>
    </lineage>
</organism>
<dbReference type="eggNOG" id="COG3797">
    <property type="taxonomic scope" value="Bacteria"/>
</dbReference>
<sequence length="139" mass="16918">MEIFFFDSPMMKEELLLAIEEFLNKSYAFNNVFSLFTLEEYQNECKYLPKWWENDLYRKDVLFYTVQLDKDELKRVINSFDLVDETLHFRELGVYWGKHDKTSYNQTVYHKNLLKSSFYSYVTIRNARTFSNIGHCLKK</sequence>